<dbReference type="EMBL" id="ANOH01000030">
    <property type="protein sequence ID" value="EMI58237.1"/>
    <property type="molecule type" value="Genomic_DNA"/>
</dbReference>
<gene>
    <name evidence="6" type="ORF">RSSM_00307</name>
</gene>
<protein>
    <submittedName>
        <fullName evidence="6">Enterochelin esterase</fullName>
    </submittedName>
</protein>
<keyword evidence="3" id="KW-0378">Hydrolase</keyword>
<dbReference type="GO" id="GO:0005506">
    <property type="term" value="F:iron ion binding"/>
    <property type="evidence" value="ECO:0007669"/>
    <property type="project" value="InterPro"/>
</dbReference>
<name>M5U9Z1_9BACT</name>
<dbReference type="InterPro" id="IPR000801">
    <property type="entry name" value="Esterase-like"/>
</dbReference>
<dbReference type="AlphaFoldDB" id="M5U9Z1"/>
<dbReference type="GO" id="GO:0006826">
    <property type="term" value="P:iron ion transport"/>
    <property type="evidence" value="ECO:0007669"/>
    <property type="project" value="InterPro"/>
</dbReference>
<sequence>MHRGGEPVSRDQIFATGLHRDLYLMRYSKLIRPLNRLQIMLKPLLVFSLVLVVHWHTHALGEDVAPSTEEAAHCYQGSFESENATQTIRLDLSAGDFVRGSITGEKAVVWLLDSSQRKLRRLARGVGQRQEFMFVAGPDGPYSVELSGQTGTDFVLQLDSVIAAANQKLPPPTLASPLLANLQEDLDAGGNTDAFWEMVAAKGTPLVETTNVKPPLKEMEVLVTFLWRGARRNARLFGAPSGDHDEMRRLGDTDVWFRSYRVPSTARINYRIAPDVPEFDGTTTERRRAILATVQRDPLNPKHEPTDPVDVYDGVSIAEMPDTSPQAWEASAGKLLLGSIQTETISSNILGNTRDIHLYRSPGYDPQSPNKALLVTFDGDQYRDEVKLPWILDYLVTKNAIPPIAAAMICNPSKKSRSAELPCNDDFARFVGDEFMPWLREQGIDAAREKTVVAGASFGGLASAFIGWKHPQHFGNVFAQSGSFWWAPGGFAARDKTEPEWLTRQYANSPKLPIRYYLEAGTFENPSGILQCTRHLRDVLQAKGNEVHYNEFVGGHGYFYWRYSFADGLRHLLTPK</sequence>
<feature type="domain" description="Enterochelin esterase N-terminal" evidence="5">
    <location>
        <begin position="223"/>
        <end position="328"/>
    </location>
</feature>
<dbReference type="GO" id="GO:0005737">
    <property type="term" value="C:cytoplasm"/>
    <property type="evidence" value="ECO:0007669"/>
    <property type="project" value="UniProtKB-SubCell"/>
</dbReference>
<dbReference type="Gene3D" id="3.40.50.1820">
    <property type="entry name" value="alpha/beta hydrolase"/>
    <property type="match status" value="1"/>
</dbReference>
<proteinExistence type="inferred from homology"/>
<comment type="similarity">
    <text evidence="4">Belongs to the Fes family.</text>
</comment>
<organism evidence="6 7">
    <name type="scientific">Rhodopirellula sallentina SM41</name>
    <dbReference type="NCBI Taxonomy" id="1263870"/>
    <lineage>
        <taxon>Bacteria</taxon>
        <taxon>Pseudomonadati</taxon>
        <taxon>Planctomycetota</taxon>
        <taxon>Planctomycetia</taxon>
        <taxon>Pirellulales</taxon>
        <taxon>Pirellulaceae</taxon>
        <taxon>Rhodopirellula</taxon>
    </lineage>
</organism>
<dbReference type="SUPFAM" id="SSF53474">
    <property type="entry name" value="alpha/beta-Hydrolases"/>
    <property type="match status" value="1"/>
</dbReference>
<evidence type="ECO:0000256" key="1">
    <source>
        <dbReference type="ARBA" id="ARBA00004496"/>
    </source>
</evidence>
<dbReference type="InterPro" id="IPR013783">
    <property type="entry name" value="Ig-like_fold"/>
</dbReference>
<evidence type="ECO:0000256" key="2">
    <source>
        <dbReference type="ARBA" id="ARBA00022490"/>
    </source>
</evidence>
<accession>M5U9Z1</accession>
<dbReference type="PATRIC" id="fig|1263870.3.peg.335"/>
<dbReference type="SUPFAM" id="SSF81296">
    <property type="entry name" value="E set domains"/>
    <property type="match status" value="1"/>
</dbReference>
<evidence type="ECO:0000313" key="6">
    <source>
        <dbReference type="EMBL" id="EMI58237.1"/>
    </source>
</evidence>
<dbReference type="Pfam" id="PF11806">
    <property type="entry name" value="Enterochelin_N"/>
    <property type="match status" value="1"/>
</dbReference>
<dbReference type="InterPro" id="IPR050583">
    <property type="entry name" value="Mycobacterial_A85_antigen"/>
</dbReference>
<dbReference type="Pfam" id="PF00756">
    <property type="entry name" value="Esterase"/>
    <property type="match status" value="1"/>
</dbReference>
<evidence type="ECO:0000259" key="5">
    <source>
        <dbReference type="Pfam" id="PF11806"/>
    </source>
</evidence>
<keyword evidence="2" id="KW-0963">Cytoplasm</keyword>
<keyword evidence="7" id="KW-1185">Reference proteome</keyword>
<evidence type="ECO:0000313" key="7">
    <source>
        <dbReference type="Proteomes" id="UP000011885"/>
    </source>
</evidence>
<dbReference type="Gene3D" id="2.60.40.10">
    <property type="entry name" value="Immunoglobulins"/>
    <property type="match status" value="1"/>
</dbReference>
<evidence type="ECO:0000256" key="4">
    <source>
        <dbReference type="ARBA" id="ARBA00024201"/>
    </source>
</evidence>
<comment type="subcellular location">
    <subcellularLocation>
        <location evidence="1">Cytoplasm</location>
    </subcellularLocation>
</comment>
<comment type="caution">
    <text evidence="6">The sequence shown here is derived from an EMBL/GenBank/DDBJ whole genome shotgun (WGS) entry which is preliminary data.</text>
</comment>
<evidence type="ECO:0000256" key="3">
    <source>
        <dbReference type="ARBA" id="ARBA00022801"/>
    </source>
</evidence>
<dbReference type="InterPro" id="IPR021764">
    <property type="entry name" value="Enterochelin_esterase_N"/>
</dbReference>
<dbReference type="PANTHER" id="PTHR48098">
    <property type="entry name" value="ENTEROCHELIN ESTERASE-RELATED"/>
    <property type="match status" value="1"/>
</dbReference>
<dbReference type="GO" id="GO:0008849">
    <property type="term" value="F:enterochelin esterase activity"/>
    <property type="evidence" value="ECO:0007669"/>
    <property type="project" value="InterPro"/>
</dbReference>
<dbReference type="InterPro" id="IPR029058">
    <property type="entry name" value="AB_hydrolase_fold"/>
</dbReference>
<dbReference type="Proteomes" id="UP000011885">
    <property type="component" value="Unassembled WGS sequence"/>
</dbReference>
<dbReference type="PANTHER" id="PTHR48098:SF3">
    <property type="entry name" value="IRON(III) ENTEROBACTIN ESTERASE"/>
    <property type="match status" value="1"/>
</dbReference>
<dbReference type="InterPro" id="IPR014756">
    <property type="entry name" value="Ig_E-set"/>
</dbReference>
<reference evidence="6 7" key="1">
    <citation type="journal article" date="2013" name="Mar. Genomics">
        <title>Expression of sulfatases in Rhodopirellula baltica and the diversity of sulfatases in the genus Rhodopirellula.</title>
        <authorList>
            <person name="Wegner C.E."/>
            <person name="Richter-Heitmann T."/>
            <person name="Klindworth A."/>
            <person name="Klockow C."/>
            <person name="Richter M."/>
            <person name="Achstetter T."/>
            <person name="Glockner F.O."/>
            <person name="Harder J."/>
        </authorList>
    </citation>
    <scope>NUCLEOTIDE SEQUENCE [LARGE SCALE GENOMIC DNA]</scope>
    <source>
        <strain evidence="6 7">SM41</strain>
    </source>
</reference>